<dbReference type="SUPFAM" id="SSF48435">
    <property type="entry name" value="Bacterial muramidases"/>
    <property type="match status" value="1"/>
</dbReference>
<dbReference type="PANTHER" id="PTHR37423:SF5">
    <property type="entry name" value="SOLUBLE LYTIC MUREIN TRANSGLYCOSYLASE"/>
    <property type="match status" value="1"/>
</dbReference>
<dbReference type="Gene3D" id="1.10.530.10">
    <property type="match status" value="1"/>
</dbReference>
<comment type="caution">
    <text evidence="3">The sequence shown here is derived from an EMBL/GenBank/DDBJ whole genome shotgun (WGS) entry which is preliminary data.</text>
</comment>
<dbReference type="InterPro" id="IPR008258">
    <property type="entry name" value="Transglycosylase_SLT_dom_1"/>
</dbReference>
<dbReference type="GO" id="GO:0004553">
    <property type="term" value="F:hydrolase activity, hydrolyzing O-glycosyl compounds"/>
    <property type="evidence" value="ECO:0007669"/>
    <property type="project" value="InterPro"/>
</dbReference>
<dbReference type="OrthoDB" id="9815002at2"/>
<gene>
    <name evidence="3" type="ORF">BC008_35720</name>
</gene>
<accession>A0A0V7ZYS5</accession>
<dbReference type="Proteomes" id="UP000053372">
    <property type="component" value="Unassembled WGS sequence"/>
</dbReference>
<dbReference type="Gene3D" id="1.25.40.10">
    <property type="entry name" value="Tetratricopeptide repeat domain"/>
    <property type="match status" value="3"/>
</dbReference>
<dbReference type="SUPFAM" id="SSF53955">
    <property type="entry name" value="Lysozyme-like"/>
    <property type="match status" value="1"/>
</dbReference>
<evidence type="ECO:0000256" key="1">
    <source>
        <dbReference type="ARBA" id="ARBA00022729"/>
    </source>
</evidence>
<evidence type="ECO:0000313" key="4">
    <source>
        <dbReference type="Proteomes" id="UP000053372"/>
    </source>
</evidence>
<dbReference type="Pfam" id="PF01464">
    <property type="entry name" value="SLT"/>
    <property type="match status" value="1"/>
</dbReference>
<keyword evidence="1" id="KW-0732">Signal</keyword>
<sequence length="740" mass="84656">MLKKLQKKQISLIAGAGICAFFAGAMLSAPQIGESLSQLFILGSLPEKISEKSAANSPVLALSLQPPQDRENQLKELIKKSSPRDKNRARYLLASDLIDRREAASALELLEDLDKEYKVLAPYVLLKKAHAYDILKKGGQASDMRQAVIKRFPKHPATAKALYLIGAKDYQDRAIADFPSHPLTWEIIKGRLEENPEQPELKLILARHAFDQPGMTPILEQLLEQNLPDLKPEDWEAVATGLWRKNEFGKAATAYERAPQTPRNIYRFARGHQISNGRLKANDTYQKLIEEFPKAEETGMALMRLAEMQKNKKDALPYLDRIIANFPRQAGAALIKKSKILEAQKDEKGAREALKLLIEEHKTTKEAAEYRWEVALKKAKEKDYKAAWQWAEPLPLNNPDSILAPRAGFWVGKWATKLGEEQKAKEAYKYVIANFPYSYYAWRSASVLGLDVGNFNSVRQLSPEISPLRRSVPPTGTETFKELYLLGQDRDAWLQWETEFNNQIQPSVAEQFTEGLMRLTKGDYLAGISKVAKLEDRTKPEEVAEYQALSKRMAYWQARYPFPYFQLIRKWSRANKINPLLVVGLMRQESRFQRNIRSVANAAGLMQVLPSTAEWIAPKIGEDFRDFELTDPSDNIRLGTWYLNYTHNKYQGNSLLAIASYNAGPGNVNKWLKTIPREDPDEFVEAIPFNETKNYVRQVLGNYWNYLRLYNPQMSKLVAKYSEEHPKLPHQKDEKEKSKE</sequence>
<dbReference type="RefSeq" id="WP_027846115.1">
    <property type="nucleotide sequence ID" value="NZ_LMTZ01000024.1"/>
</dbReference>
<name>A0A0V7ZYS5_9CYAN</name>
<keyword evidence="4" id="KW-1185">Reference proteome</keyword>
<dbReference type="PANTHER" id="PTHR37423">
    <property type="entry name" value="SOLUBLE LYTIC MUREIN TRANSGLYCOSYLASE-RELATED"/>
    <property type="match status" value="1"/>
</dbReference>
<dbReference type="CDD" id="cd13401">
    <property type="entry name" value="Slt70-like"/>
    <property type="match status" value="1"/>
</dbReference>
<evidence type="ECO:0000259" key="2">
    <source>
        <dbReference type="Pfam" id="PF01464"/>
    </source>
</evidence>
<dbReference type="AlphaFoldDB" id="A0A0V7ZYS5"/>
<protein>
    <submittedName>
        <fullName evidence="3">Tail length tape measure protein</fullName>
    </submittedName>
</protein>
<reference evidence="3 4" key="1">
    <citation type="journal article" date="2015" name="Genome Announc.">
        <title>Draft Genome of the Euendolithic (true boring) Cyanobacterium Mastigocoleus testarum strain BC008.</title>
        <authorList>
            <person name="Guida B.S."/>
            <person name="Garcia-Pichel F."/>
        </authorList>
    </citation>
    <scope>NUCLEOTIDE SEQUENCE [LARGE SCALE GENOMIC DNA]</scope>
    <source>
        <strain evidence="3 4">BC008</strain>
    </source>
</reference>
<proteinExistence type="predicted"/>
<dbReference type="InterPro" id="IPR023346">
    <property type="entry name" value="Lysozyme-like_dom_sf"/>
</dbReference>
<dbReference type="EMBL" id="LMTZ01000024">
    <property type="protein sequence ID" value="KST69471.1"/>
    <property type="molecule type" value="Genomic_DNA"/>
</dbReference>
<dbReference type="GO" id="GO:0042597">
    <property type="term" value="C:periplasmic space"/>
    <property type="evidence" value="ECO:0007669"/>
    <property type="project" value="InterPro"/>
</dbReference>
<dbReference type="InterPro" id="IPR011990">
    <property type="entry name" value="TPR-like_helical_dom_sf"/>
</dbReference>
<organism evidence="3 4">
    <name type="scientific">Mastigocoleus testarum BC008</name>
    <dbReference type="NCBI Taxonomy" id="371196"/>
    <lineage>
        <taxon>Bacteria</taxon>
        <taxon>Bacillati</taxon>
        <taxon>Cyanobacteriota</taxon>
        <taxon>Cyanophyceae</taxon>
        <taxon>Nostocales</taxon>
        <taxon>Hapalosiphonaceae</taxon>
        <taxon>Mastigocoleus</taxon>
    </lineage>
</organism>
<evidence type="ECO:0000313" key="3">
    <source>
        <dbReference type="EMBL" id="KST69471.1"/>
    </source>
</evidence>
<feature type="domain" description="Transglycosylase SLT" evidence="2">
    <location>
        <begin position="567"/>
        <end position="679"/>
    </location>
</feature>
<dbReference type="InterPro" id="IPR008939">
    <property type="entry name" value="Lytic_TGlycosylase_superhlx_U"/>
</dbReference>